<dbReference type="RefSeq" id="WP_062767603.1">
    <property type="nucleotide sequence ID" value="NZ_CP121045.1"/>
</dbReference>
<protein>
    <recommendedName>
        <fullName evidence="3">AsmA-like C-terminal domain-containing protein</fullName>
    </recommendedName>
</protein>
<dbReference type="Proteomes" id="UP000075787">
    <property type="component" value="Unassembled WGS sequence"/>
</dbReference>
<comment type="caution">
    <text evidence="1">The sequence shown here is derived from an EMBL/GenBank/DDBJ whole genome shotgun (WGS) entry which is preliminary data.</text>
</comment>
<dbReference type="AlphaFoldDB" id="A0A161R0H8"/>
<evidence type="ECO:0008006" key="3">
    <source>
        <dbReference type="Google" id="ProtNLM"/>
    </source>
</evidence>
<name>A0A161R0H8_9PROT</name>
<sequence>MSFARIAITTGVIAVAGLAAAGVAGAVWLPGRDLREVSPATARGFVGRLADATGARVSVAGPITLRIFPMPELGLDDVLIGDDPQTAFAADQLSIGLGFGDLLGNGLTPRRVVLDGPRLALDEGPQAAAGPATPAAAAASFLIAGAPDLTIRNGILDLGLGGGRRVLLDGVEAESRALSGGGRELAGRVSAGGVPILVEMRLGSADREGVRAVAGRATLTAGGAAVTYDGRILPGGFDGDIDLRAGDAGVLAGLVSDVSGATTPPPVPFGLPLRLTGALRVDQDGARLTRGEMSLGDSRAEGELSWLPDGMAGGVTARIDFGRLDAGPWIEAASVPGAAAALLGALPASLDLSAASVATGMAAMPALSDLAVTLKRDPRTGGDVLMPAFSVESPAGATRLDAEGRVGQRAGGLGFDGIMTLEARSVSGLIAAFNGGEQPAVAPGRLGRMALRATAAFAPGGLGLTDLSGTFDGAEVSGGLSAAWGGPDDAWRLGGRVAFDRLNLDAYMTGRDAVADADRIALSGLPAHGGGRLRLEAGEAVWRGDAVRDVRVDVTFDDRMAEGVVRHADRAAATTPFLPRGAS</sequence>
<dbReference type="GeneID" id="97242855"/>
<accession>A0A161R0H8</accession>
<gene>
    <name evidence="1" type="ORF">AUP44_11745</name>
</gene>
<organism evidence="1 2">
    <name type="scientific">Tistrella mobilis</name>
    <dbReference type="NCBI Taxonomy" id="171437"/>
    <lineage>
        <taxon>Bacteria</taxon>
        <taxon>Pseudomonadati</taxon>
        <taxon>Pseudomonadota</taxon>
        <taxon>Alphaproteobacteria</taxon>
        <taxon>Geminicoccales</taxon>
        <taxon>Geminicoccaceae</taxon>
        <taxon>Tistrella</taxon>
    </lineage>
</organism>
<evidence type="ECO:0000313" key="2">
    <source>
        <dbReference type="Proteomes" id="UP000075787"/>
    </source>
</evidence>
<dbReference type="EMBL" id="LPZR01000193">
    <property type="protein sequence ID" value="KYO50755.1"/>
    <property type="molecule type" value="Genomic_DNA"/>
</dbReference>
<reference evidence="1 2" key="1">
    <citation type="submission" date="2015-12" db="EMBL/GenBank/DDBJ databases">
        <title>Genome sequence of Tistrella mobilis MCCC 1A02139.</title>
        <authorList>
            <person name="Lu L."/>
            <person name="Lai Q."/>
            <person name="Shao Z."/>
            <person name="Qian P."/>
        </authorList>
    </citation>
    <scope>NUCLEOTIDE SEQUENCE [LARGE SCALE GENOMIC DNA]</scope>
    <source>
        <strain evidence="1 2">MCCC 1A02139</strain>
    </source>
</reference>
<proteinExistence type="predicted"/>
<evidence type="ECO:0000313" key="1">
    <source>
        <dbReference type="EMBL" id="KYO50755.1"/>
    </source>
</evidence>